<dbReference type="InterPro" id="IPR004843">
    <property type="entry name" value="Calcineurin-like_PHP"/>
</dbReference>
<dbReference type="AlphaFoldDB" id="A0A4R3KLN6"/>
<sequence length="941" mass="105593">MVNKLLFNNSLVITPNRSIMTSTFQNPRNPLAAMWASAAESHLREQNPNLSIQQIRQLPMMQGVYAHLNQLKQRQRVIKPPAQGAASETSHALKVAQMAYLSQVFFDFAMTTAAFYNSGNALYLDYLTKVIEDYNNSHDIDDFSTEDLWGFGLCLIVWVGLVGLTDINPVQLELLNYIINQLPIPPELKQDINEFWSSIPKDRYSIQYRNAADYPGYQIISWKIPSDAQIIMLGDWGTSLEDAHEFLYAIWKKAYQNNPGKAIVFIHLGDIYYCGLPYECQEYFYNVFVNVGQRLREDIGNDNFNPNPPIFTIPGNHEYYSYGYGYFQLLDTLNQNVPGVNPSALDQECSFFCLQTEDQKWQFLGMDTGRTEGNALLDLLQLAGDIVKEWIDEHRPDWSWVHWITDLAKATYDDYVGPFQPTLDPNELNWLEDKLVHFHGKTIMLSHHQLFSREAEINHNSPEYMNTWLDKHFSSYYKDKIAAWYWGHEHTFAVYLDGLMGLNKGRLLGSSSYEATEDSDTPYANNYPAVPFSPNMTDTLVHKNNDGLYYHTGAIMHQSGSDMAVKYYQFPAWSQLGPRPDTPKLEEIGAVAENITTSFKSLKPTWIGDVPISQDEVTTEHSPSVATWNDVLYMLYADGSDSPKLKVCTANAADFQPEKKGSVLHWSHPSKIGVNNSTISTKNSPVVIAVNGQLYGFYIDSNKYLQGITAEAGTSIPDNWNWASIGNLPGQVGDAAPAACFFQGRIYIVYRQSGSDNNLCWAYYDPEARSWHNFGPLNNTGGNNFESPNAPALAADAYHIYLAYQVKDGTDIRWAVGTPSNAAPGGSSDNISWADKGKLETAGKQETTNPDTEIGMTLQYADGIFLLVYTSTNYSLTQCALNDTGADSTGSWVGSNTVKANVNTNPSTVRSGRVPALAITAGGGFLVYRGKDHDEIYWAYY</sequence>
<dbReference type="SUPFAM" id="SSF89372">
    <property type="entry name" value="Fucose-specific lectin"/>
    <property type="match status" value="1"/>
</dbReference>
<keyword evidence="3" id="KW-1185">Reference proteome</keyword>
<dbReference type="OrthoDB" id="606379at2"/>
<evidence type="ECO:0000259" key="1">
    <source>
        <dbReference type="Pfam" id="PF00149"/>
    </source>
</evidence>
<evidence type="ECO:0000313" key="2">
    <source>
        <dbReference type="EMBL" id="TCS85053.1"/>
    </source>
</evidence>
<protein>
    <submittedName>
        <fullName evidence="2">Calcineurin-like phosphoesterase family protein</fullName>
    </submittedName>
</protein>
<name>A0A4R3KLN6_9SPHI</name>
<dbReference type="Pfam" id="PF00149">
    <property type="entry name" value="Metallophos"/>
    <property type="match status" value="1"/>
</dbReference>
<dbReference type="SUPFAM" id="SSF56300">
    <property type="entry name" value="Metallo-dependent phosphatases"/>
    <property type="match status" value="1"/>
</dbReference>
<accession>A0A4R3KLN6</accession>
<proteinExistence type="predicted"/>
<evidence type="ECO:0000313" key="3">
    <source>
        <dbReference type="Proteomes" id="UP000295807"/>
    </source>
</evidence>
<reference evidence="2 3" key="1">
    <citation type="submission" date="2019-03" db="EMBL/GenBank/DDBJ databases">
        <title>Genomic Encyclopedia of Type Strains, Phase IV (KMG-IV): sequencing the most valuable type-strain genomes for metagenomic binning, comparative biology and taxonomic classification.</title>
        <authorList>
            <person name="Goeker M."/>
        </authorList>
    </citation>
    <scope>NUCLEOTIDE SEQUENCE [LARGE SCALE GENOMIC DNA]</scope>
    <source>
        <strain evidence="2 3">DSM 21100</strain>
    </source>
</reference>
<dbReference type="InterPro" id="IPR029052">
    <property type="entry name" value="Metallo-depent_PP-like"/>
</dbReference>
<dbReference type="GO" id="GO:0016787">
    <property type="term" value="F:hydrolase activity"/>
    <property type="evidence" value="ECO:0007669"/>
    <property type="project" value="InterPro"/>
</dbReference>
<dbReference type="Proteomes" id="UP000295807">
    <property type="component" value="Unassembled WGS sequence"/>
</dbReference>
<feature type="domain" description="Calcineurin-like phosphoesterase" evidence="1">
    <location>
        <begin position="230"/>
        <end position="491"/>
    </location>
</feature>
<organism evidence="2 3">
    <name type="scientific">Anseongella ginsenosidimutans</name>
    <dbReference type="NCBI Taxonomy" id="496056"/>
    <lineage>
        <taxon>Bacteria</taxon>
        <taxon>Pseudomonadati</taxon>
        <taxon>Bacteroidota</taxon>
        <taxon>Sphingobacteriia</taxon>
        <taxon>Sphingobacteriales</taxon>
        <taxon>Sphingobacteriaceae</taxon>
        <taxon>Anseongella</taxon>
    </lineage>
</organism>
<comment type="caution">
    <text evidence="2">The sequence shown here is derived from an EMBL/GenBank/DDBJ whole genome shotgun (WGS) entry which is preliminary data.</text>
</comment>
<gene>
    <name evidence="2" type="ORF">EDD80_11536</name>
</gene>
<dbReference type="EMBL" id="SMAD01000015">
    <property type="protein sequence ID" value="TCS85053.1"/>
    <property type="molecule type" value="Genomic_DNA"/>
</dbReference>
<dbReference type="Gene3D" id="3.60.21.10">
    <property type="match status" value="1"/>
</dbReference>